<dbReference type="Proteomes" id="UP000308768">
    <property type="component" value="Unassembled WGS sequence"/>
</dbReference>
<feature type="compositionally biased region" description="Basic and acidic residues" evidence="1">
    <location>
        <begin position="332"/>
        <end position="343"/>
    </location>
</feature>
<reference evidence="2 3" key="1">
    <citation type="submission" date="2017-03" db="EMBL/GenBank/DDBJ databases">
        <title>Genomes of endolithic fungi from Antarctica.</title>
        <authorList>
            <person name="Coleine C."/>
            <person name="Masonjones S."/>
            <person name="Stajich J.E."/>
        </authorList>
    </citation>
    <scope>NUCLEOTIDE SEQUENCE [LARGE SCALE GENOMIC DNA]</scope>
    <source>
        <strain evidence="2 3">CCFEE 5187</strain>
    </source>
</reference>
<organism evidence="2 3">
    <name type="scientific">Cryomyces minteri</name>
    <dbReference type="NCBI Taxonomy" id="331657"/>
    <lineage>
        <taxon>Eukaryota</taxon>
        <taxon>Fungi</taxon>
        <taxon>Dikarya</taxon>
        <taxon>Ascomycota</taxon>
        <taxon>Pezizomycotina</taxon>
        <taxon>Dothideomycetes</taxon>
        <taxon>Dothideomycetes incertae sedis</taxon>
        <taxon>Cryomyces</taxon>
    </lineage>
</organism>
<comment type="caution">
    <text evidence="2">The sequence shown here is derived from an EMBL/GenBank/DDBJ whole genome shotgun (WGS) entry which is preliminary data.</text>
</comment>
<feature type="compositionally biased region" description="Basic residues" evidence="1">
    <location>
        <begin position="14"/>
        <end position="25"/>
    </location>
</feature>
<gene>
    <name evidence="2" type="ORF">B0A49_11427</name>
</gene>
<keyword evidence="3" id="KW-1185">Reference proteome</keyword>
<evidence type="ECO:0000313" key="3">
    <source>
        <dbReference type="Proteomes" id="UP000308768"/>
    </source>
</evidence>
<name>A0A4U0WNQ1_9PEZI</name>
<dbReference type="EMBL" id="NAJN01001207">
    <property type="protein sequence ID" value="TKA64902.1"/>
    <property type="molecule type" value="Genomic_DNA"/>
</dbReference>
<accession>A0A4U0WNQ1</accession>
<evidence type="ECO:0000313" key="2">
    <source>
        <dbReference type="EMBL" id="TKA64902.1"/>
    </source>
</evidence>
<feature type="region of interest" description="Disordered" evidence="1">
    <location>
        <begin position="1"/>
        <end position="109"/>
    </location>
</feature>
<feature type="region of interest" description="Disordered" evidence="1">
    <location>
        <begin position="332"/>
        <end position="364"/>
    </location>
</feature>
<feature type="compositionally biased region" description="Polar residues" evidence="1">
    <location>
        <begin position="46"/>
        <end position="56"/>
    </location>
</feature>
<sequence>MPGVPPDALDQVKRAFKGMFRKNKQQQKPSETSSQSTDGTAEFSRPESTSTGQTQHRYPAPATTAAMGTSPAGTSYPESHQPPMMGTTEPHRASTTEPRASTAAATGCDTVVAEEEVQTGDTEITSDEVKHGTALRNERECFNEQIVIFQCRLILAGELNLHRWLRSQRQLCLRRPAHLRTILLICGIALPSPNKVLKRGLNTCELRIKWLEFNRARYRWLLDEEEAKLEKGYAKSERRSARKPKSKRRARKLALAKTALIESRTSRPLRESGADDDTRKLVEKRREHHSLLVQAVVSAEACSTAPAEDRDAKLREHKKRMVALEAAESKVLADIHRSEKEGNHTVTGYQQPSPPSPSDGSFRPWLGGALI</sequence>
<feature type="compositionally biased region" description="Polar residues" evidence="1">
    <location>
        <begin position="26"/>
        <end position="39"/>
    </location>
</feature>
<protein>
    <submittedName>
        <fullName evidence="2">Uncharacterized protein</fullName>
    </submittedName>
</protein>
<dbReference type="AlphaFoldDB" id="A0A4U0WNQ1"/>
<dbReference type="OrthoDB" id="3946612at2759"/>
<proteinExistence type="predicted"/>
<evidence type="ECO:0000256" key="1">
    <source>
        <dbReference type="SAM" id="MobiDB-lite"/>
    </source>
</evidence>